<evidence type="ECO:0000256" key="4">
    <source>
        <dbReference type="ARBA" id="ARBA00022840"/>
    </source>
</evidence>
<dbReference type="GO" id="GO:0005524">
    <property type="term" value="F:ATP binding"/>
    <property type="evidence" value="ECO:0007669"/>
    <property type="project" value="UniProtKB-KW"/>
</dbReference>
<dbReference type="InterPro" id="IPR050319">
    <property type="entry name" value="ABC_transp_ATP-bind"/>
</dbReference>
<sequence length="330" mass="36196">MSLPSEEILSTSEELIRTSGLTVTFKTSRGELVACDQIDLTVRKGTSVGIVGESGSGKSTLIRAVQMLVRPTAGEVFLGGVNVTRMSEKALRAHRSKLQFVAQDPYGSLLPNYTVGENIMEPLAIHRVGDRRSNAERALALMERVGLSPGHFHSYPHELSGGQQQRVAVAQALALLPEVLILDEAVSSLDVSIQAQILNLLQKLKVEMGLTYLFISHNLAVIRLMCERTVVMYLGRIVEYGQSDELFANPLHPYTRTLISAIPAFTVDGVTPLDESQLAQGERPSPTNVPKGCAYHTRCPFVRDKCVAERPVLRQIGDQTVACHFAEEFM</sequence>
<accession>A0ABY6YY82</accession>
<evidence type="ECO:0000259" key="5">
    <source>
        <dbReference type="PROSITE" id="PS50893"/>
    </source>
</evidence>
<dbReference type="Pfam" id="PF08352">
    <property type="entry name" value="oligo_HPY"/>
    <property type="match status" value="1"/>
</dbReference>
<dbReference type="InterPro" id="IPR003593">
    <property type="entry name" value="AAA+_ATPase"/>
</dbReference>
<dbReference type="InterPro" id="IPR017871">
    <property type="entry name" value="ABC_transporter-like_CS"/>
</dbReference>
<dbReference type="InterPro" id="IPR027417">
    <property type="entry name" value="P-loop_NTPase"/>
</dbReference>
<evidence type="ECO:0000256" key="3">
    <source>
        <dbReference type="ARBA" id="ARBA00022741"/>
    </source>
</evidence>
<keyword evidence="4 6" id="KW-0067">ATP-binding</keyword>
<dbReference type="SUPFAM" id="SSF52540">
    <property type="entry name" value="P-loop containing nucleoside triphosphate hydrolases"/>
    <property type="match status" value="1"/>
</dbReference>
<dbReference type="Proteomes" id="UP001164803">
    <property type="component" value="Chromosome"/>
</dbReference>
<feature type="domain" description="ABC transporter" evidence="5">
    <location>
        <begin position="16"/>
        <end position="259"/>
    </location>
</feature>
<proteinExistence type="inferred from homology"/>
<evidence type="ECO:0000256" key="1">
    <source>
        <dbReference type="ARBA" id="ARBA00005417"/>
    </source>
</evidence>
<dbReference type="RefSeq" id="WP_268042860.1">
    <property type="nucleotide sequence ID" value="NZ_CP104064.1"/>
</dbReference>
<dbReference type="NCBIfam" id="TIGR01727">
    <property type="entry name" value="oligo_HPY"/>
    <property type="match status" value="1"/>
</dbReference>
<keyword evidence="2" id="KW-0813">Transport</keyword>
<dbReference type="InterPro" id="IPR013563">
    <property type="entry name" value="Oligopep_ABC_C"/>
</dbReference>
<dbReference type="PANTHER" id="PTHR43776:SF7">
    <property type="entry name" value="D,D-DIPEPTIDE TRANSPORT ATP-BINDING PROTEIN DDPF-RELATED"/>
    <property type="match status" value="1"/>
</dbReference>
<reference evidence="6" key="1">
    <citation type="submission" date="2022-08" db="EMBL/GenBank/DDBJ databases">
        <title>Alicyclobacillus dauci DSM2870, complete genome.</title>
        <authorList>
            <person name="Wang Q."/>
            <person name="Cai R."/>
            <person name="Wang Z."/>
        </authorList>
    </citation>
    <scope>NUCLEOTIDE SEQUENCE</scope>
    <source>
        <strain evidence="6">DSM 28700</strain>
    </source>
</reference>
<protein>
    <submittedName>
        <fullName evidence="6">ATP-binding cassette domain-containing protein</fullName>
    </submittedName>
</protein>
<dbReference type="PANTHER" id="PTHR43776">
    <property type="entry name" value="TRANSPORT ATP-BINDING PROTEIN"/>
    <property type="match status" value="1"/>
</dbReference>
<keyword evidence="7" id="KW-1185">Reference proteome</keyword>
<organism evidence="6 7">
    <name type="scientific">Alicyclobacillus dauci</name>
    <dbReference type="NCBI Taxonomy" id="1475485"/>
    <lineage>
        <taxon>Bacteria</taxon>
        <taxon>Bacillati</taxon>
        <taxon>Bacillota</taxon>
        <taxon>Bacilli</taxon>
        <taxon>Bacillales</taxon>
        <taxon>Alicyclobacillaceae</taxon>
        <taxon>Alicyclobacillus</taxon>
    </lineage>
</organism>
<keyword evidence="3" id="KW-0547">Nucleotide-binding</keyword>
<dbReference type="PROSITE" id="PS50893">
    <property type="entry name" value="ABC_TRANSPORTER_2"/>
    <property type="match status" value="1"/>
</dbReference>
<comment type="similarity">
    <text evidence="1">Belongs to the ABC transporter superfamily.</text>
</comment>
<dbReference type="PROSITE" id="PS00211">
    <property type="entry name" value="ABC_TRANSPORTER_1"/>
    <property type="match status" value="1"/>
</dbReference>
<evidence type="ECO:0000313" key="6">
    <source>
        <dbReference type="EMBL" id="WAH35577.1"/>
    </source>
</evidence>
<dbReference type="SMART" id="SM00382">
    <property type="entry name" value="AAA"/>
    <property type="match status" value="1"/>
</dbReference>
<evidence type="ECO:0000256" key="2">
    <source>
        <dbReference type="ARBA" id="ARBA00022448"/>
    </source>
</evidence>
<dbReference type="EMBL" id="CP104064">
    <property type="protein sequence ID" value="WAH35577.1"/>
    <property type="molecule type" value="Genomic_DNA"/>
</dbReference>
<dbReference type="Gene3D" id="3.40.50.300">
    <property type="entry name" value="P-loop containing nucleotide triphosphate hydrolases"/>
    <property type="match status" value="1"/>
</dbReference>
<evidence type="ECO:0000313" key="7">
    <source>
        <dbReference type="Proteomes" id="UP001164803"/>
    </source>
</evidence>
<dbReference type="Pfam" id="PF00005">
    <property type="entry name" value="ABC_tran"/>
    <property type="match status" value="1"/>
</dbReference>
<gene>
    <name evidence="6" type="ORF">NZD86_14950</name>
</gene>
<dbReference type="CDD" id="cd03257">
    <property type="entry name" value="ABC_NikE_OppD_transporters"/>
    <property type="match status" value="1"/>
</dbReference>
<dbReference type="InterPro" id="IPR003439">
    <property type="entry name" value="ABC_transporter-like_ATP-bd"/>
</dbReference>
<name>A0ABY6YY82_9BACL</name>